<comment type="subcellular location">
    <subcellularLocation>
        <location evidence="1">Membrane</location>
        <topology evidence="1">Multi-pass membrane protein</topology>
    </subcellularLocation>
</comment>
<evidence type="ECO:0000313" key="9">
    <source>
        <dbReference type="EMBL" id="UJO13207.1"/>
    </source>
</evidence>
<keyword evidence="3 7" id="KW-0812">Transmembrane</keyword>
<accession>A0A9Q8L9A2</accession>
<dbReference type="PANTHER" id="PTHR32468">
    <property type="entry name" value="CATION/H + ANTIPORTER"/>
    <property type="match status" value="1"/>
</dbReference>
<evidence type="ECO:0000256" key="2">
    <source>
        <dbReference type="ARBA" id="ARBA00022448"/>
    </source>
</evidence>
<dbReference type="GeneID" id="71983546"/>
<dbReference type="PANTHER" id="PTHR32468:SF0">
    <property type="entry name" value="K(+)_H(+) ANTIPORTER 1"/>
    <property type="match status" value="1"/>
</dbReference>
<feature type="transmembrane region" description="Helical" evidence="7">
    <location>
        <begin position="115"/>
        <end position="138"/>
    </location>
</feature>
<proteinExistence type="predicted"/>
<feature type="transmembrane region" description="Helical" evidence="7">
    <location>
        <begin position="367"/>
        <end position="388"/>
    </location>
</feature>
<evidence type="ECO:0000256" key="6">
    <source>
        <dbReference type="ARBA" id="ARBA00023136"/>
    </source>
</evidence>
<reference evidence="9" key="2">
    <citation type="journal article" date="2022" name="Microb. Genom.">
        <title>A chromosome-scale genome assembly of the tomato pathogen Cladosporium fulvum reveals a compartmentalized genome architecture and the presence of a dispensable chromosome.</title>
        <authorList>
            <person name="Zaccaron A.Z."/>
            <person name="Chen L.H."/>
            <person name="Samaras A."/>
            <person name="Stergiopoulos I."/>
        </authorList>
    </citation>
    <scope>NUCLEOTIDE SEQUENCE</scope>
    <source>
        <strain evidence="9">Race5_Kim</strain>
    </source>
</reference>
<evidence type="ECO:0000313" key="10">
    <source>
        <dbReference type="Proteomes" id="UP000756132"/>
    </source>
</evidence>
<feature type="transmembrane region" description="Helical" evidence="7">
    <location>
        <begin position="150"/>
        <end position="173"/>
    </location>
</feature>
<dbReference type="OMA" id="AGMFLRQ"/>
<reference evidence="9" key="1">
    <citation type="submission" date="2021-12" db="EMBL/GenBank/DDBJ databases">
        <authorList>
            <person name="Zaccaron A."/>
            <person name="Stergiopoulos I."/>
        </authorList>
    </citation>
    <scope>NUCLEOTIDE SEQUENCE</scope>
    <source>
        <strain evidence="9">Race5_Kim</strain>
    </source>
</reference>
<dbReference type="InterPro" id="IPR038770">
    <property type="entry name" value="Na+/solute_symporter_sf"/>
</dbReference>
<dbReference type="AlphaFoldDB" id="A0A9Q8L9A2"/>
<keyword evidence="6 7" id="KW-0472">Membrane</keyword>
<feature type="transmembrane region" description="Helical" evidence="7">
    <location>
        <begin position="334"/>
        <end position="355"/>
    </location>
</feature>
<feature type="transmembrane region" description="Helical" evidence="7">
    <location>
        <begin position="20"/>
        <end position="42"/>
    </location>
</feature>
<dbReference type="GO" id="GO:0016020">
    <property type="term" value="C:membrane"/>
    <property type="evidence" value="ECO:0007669"/>
    <property type="project" value="UniProtKB-SubCell"/>
</dbReference>
<feature type="transmembrane region" description="Helical" evidence="7">
    <location>
        <begin position="54"/>
        <end position="71"/>
    </location>
</feature>
<dbReference type="GO" id="GO:0015297">
    <property type="term" value="F:antiporter activity"/>
    <property type="evidence" value="ECO:0007669"/>
    <property type="project" value="InterPro"/>
</dbReference>
<keyword evidence="10" id="KW-1185">Reference proteome</keyword>
<keyword evidence="2" id="KW-0813">Transport</keyword>
<dbReference type="KEGG" id="ffu:CLAFUR5_03668"/>
<feature type="domain" description="Cation/H+ exchanger transmembrane" evidence="8">
    <location>
        <begin position="33"/>
        <end position="415"/>
    </location>
</feature>
<evidence type="ECO:0000256" key="4">
    <source>
        <dbReference type="ARBA" id="ARBA00022989"/>
    </source>
</evidence>
<dbReference type="GO" id="GO:1902600">
    <property type="term" value="P:proton transmembrane transport"/>
    <property type="evidence" value="ECO:0007669"/>
    <property type="project" value="InterPro"/>
</dbReference>
<keyword evidence="5" id="KW-0406">Ion transport</keyword>
<evidence type="ECO:0000259" key="8">
    <source>
        <dbReference type="Pfam" id="PF00999"/>
    </source>
</evidence>
<dbReference type="EMBL" id="CP090164">
    <property type="protein sequence ID" value="UJO13207.1"/>
    <property type="molecule type" value="Genomic_DNA"/>
</dbReference>
<evidence type="ECO:0000256" key="5">
    <source>
        <dbReference type="ARBA" id="ARBA00023065"/>
    </source>
</evidence>
<keyword evidence="4 7" id="KW-1133">Transmembrane helix</keyword>
<gene>
    <name evidence="9" type="ORF">CLAFUR5_03668</name>
</gene>
<organism evidence="9 10">
    <name type="scientific">Passalora fulva</name>
    <name type="common">Tomato leaf mold</name>
    <name type="synonym">Cladosporium fulvum</name>
    <dbReference type="NCBI Taxonomy" id="5499"/>
    <lineage>
        <taxon>Eukaryota</taxon>
        <taxon>Fungi</taxon>
        <taxon>Dikarya</taxon>
        <taxon>Ascomycota</taxon>
        <taxon>Pezizomycotina</taxon>
        <taxon>Dothideomycetes</taxon>
        <taxon>Dothideomycetidae</taxon>
        <taxon>Mycosphaerellales</taxon>
        <taxon>Mycosphaerellaceae</taxon>
        <taxon>Fulvia</taxon>
    </lineage>
</organism>
<evidence type="ECO:0000256" key="7">
    <source>
        <dbReference type="SAM" id="Phobius"/>
    </source>
</evidence>
<feature type="transmembrane region" description="Helical" evidence="7">
    <location>
        <begin position="400"/>
        <end position="420"/>
    </location>
</feature>
<dbReference type="OrthoDB" id="2687058at2759"/>
<feature type="transmembrane region" description="Helical" evidence="7">
    <location>
        <begin position="185"/>
        <end position="209"/>
    </location>
</feature>
<evidence type="ECO:0000256" key="3">
    <source>
        <dbReference type="ARBA" id="ARBA00022692"/>
    </source>
</evidence>
<dbReference type="InterPro" id="IPR050794">
    <property type="entry name" value="CPA2_transporter"/>
</dbReference>
<feature type="transmembrane region" description="Helical" evidence="7">
    <location>
        <begin position="215"/>
        <end position="235"/>
    </location>
</feature>
<feature type="transmembrane region" description="Helical" evidence="7">
    <location>
        <begin position="83"/>
        <end position="103"/>
    </location>
</feature>
<dbReference type="Pfam" id="PF00999">
    <property type="entry name" value="Na_H_Exchanger"/>
    <property type="match status" value="1"/>
</dbReference>
<feature type="transmembrane region" description="Helical" evidence="7">
    <location>
        <begin position="256"/>
        <end position="289"/>
    </location>
</feature>
<sequence length="444" mass="46516">MTSGSVFAGTSPLQYNAKDPITLLLFQVILILAVSNLVHLLLRHLWQPRVISEVIGGLLLGPSVMGHIPHFTETIFPAPSIPVLTSTSTLGLIFLMFLVGLEVDLSAVRTNAKPAIMVAVFGMLLPFGLGCALAVGMFEHFGAGEGEGKFGVFVLFIGLALSITAFPILARILMDCNLLDTPVGVISLAAGVANDVIGWSLLAVAVALASAGSGLIALYIILACAGLVLLMLFVIKPCLACAHTNLTMTDSPNDLFTLLILITVLCSSFFTAMIGIHPIFGAFLAGLVVPSRPTLTRTLTSHLRPLINHILLPPFFATCGLATDISSLTSAIDWAYVLGIILVAFIAKVLGGFCAARMCGMKARESWTVGILMSCKGIVEIIALNVALEKGIVEGRGYSAMIVMAVVLTGVTQPAVLWVYPEGKRGGRVGVEAKGGGVSSSSTT</sequence>
<dbReference type="RefSeq" id="XP_047757573.1">
    <property type="nucleotide sequence ID" value="XM_047902816.1"/>
</dbReference>
<name>A0A9Q8L9A2_PASFU</name>
<protein>
    <submittedName>
        <fullName evidence="9">K(+)/H(+) antiporter 1</fullName>
    </submittedName>
</protein>
<dbReference type="Gene3D" id="1.20.1530.20">
    <property type="match status" value="1"/>
</dbReference>
<evidence type="ECO:0000256" key="1">
    <source>
        <dbReference type="ARBA" id="ARBA00004141"/>
    </source>
</evidence>
<dbReference type="InterPro" id="IPR006153">
    <property type="entry name" value="Cation/H_exchanger_TM"/>
</dbReference>
<dbReference type="Proteomes" id="UP000756132">
    <property type="component" value="Chromosome 2"/>
</dbReference>